<dbReference type="EMBL" id="JARQZJ010000134">
    <property type="protein sequence ID" value="KAK9892433.1"/>
    <property type="molecule type" value="Genomic_DNA"/>
</dbReference>
<evidence type="ECO:0000313" key="3">
    <source>
        <dbReference type="Proteomes" id="UP001431783"/>
    </source>
</evidence>
<sequence length="184" mass="21150">MYSTKTNKLRNVKLVNDARLRLFIQQYGMVDNMEVFKKKIISFDASNIPPCSRELEQQILRAAYVGNMWRNAYKNIPSTLDPADYGWTLTDGELTFKWFEGPETPENINEIVLSGENEQESSTDPGSGSQEPENFNDEVDRNDYLNQGDEDDDDDDYDDDDDEAESDDCADLDYNETYEDSSDD</sequence>
<evidence type="ECO:0000256" key="1">
    <source>
        <dbReference type="SAM" id="MobiDB-lite"/>
    </source>
</evidence>
<protein>
    <submittedName>
        <fullName evidence="2">Uncharacterized protein</fullName>
    </submittedName>
</protein>
<reference evidence="2 3" key="1">
    <citation type="submission" date="2023-03" db="EMBL/GenBank/DDBJ databases">
        <title>Genome insight into feeding habits of ladybird beetles.</title>
        <authorList>
            <person name="Li H.-S."/>
            <person name="Huang Y.-H."/>
            <person name="Pang H."/>
        </authorList>
    </citation>
    <scope>NUCLEOTIDE SEQUENCE [LARGE SCALE GENOMIC DNA]</scope>
    <source>
        <strain evidence="2">SYSU_2023b</strain>
        <tissue evidence="2">Whole body</tissue>
    </source>
</reference>
<dbReference type="AlphaFoldDB" id="A0AAW1VB54"/>
<proteinExistence type="predicted"/>
<feature type="compositionally biased region" description="Polar residues" evidence="1">
    <location>
        <begin position="120"/>
        <end position="133"/>
    </location>
</feature>
<feature type="compositionally biased region" description="Acidic residues" evidence="1">
    <location>
        <begin position="148"/>
        <end position="184"/>
    </location>
</feature>
<name>A0AAW1VB54_9CUCU</name>
<comment type="caution">
    <text evidence="2">The sequence shown here is derived from an EMBL/GenBank/DDBJ whole genome shotgun (WGS) entry which is preliminary data.</text>
</comment>
<accession>A0AAW1VB54</accession>
<evidence type="ECO:0000313" key="2">
    <source>
        <dbReference type="EMBL" id="KAK9892433.1"/>
    </source>
</evidence>
<gene>
    <name evidence="2" type="ORF">WA026_019885</name>
</gene>
<feature type="region of interest" description="Disordered" evidence="1">
    <location>
        <begin position="116"/>
        <end position="184"/>
    </location>
</feature>
<dbReference type="Proteomes" id="UP001431783">
    <property type="component" value="Unassembled WGS sequence"/>
</dbReference>
<organism evidence="2 3">
    <name type="scientific">Henosepilachna vigintioctopunctata</name>
    <dbReference type="NCBI Taxonomy" id="420089"/>
    <lineage>
        <taxon>Eukaryota</taxon>
        <taxon>Metazoa</taxon>
        <taxon>Ecdysozoa</taxon>
        <taxon>Arthropoda</taxon>
        <taxon>Hexapoda</taxon>
        <taxon>Insecta</taxon>
        <taxon>Pterygota</taxon>
        <taxon>Neoptera</taxon>
        <taxon>Endopterygota</taxon>
        <taxon>Coleoptera</taxon>
        <taxon>Polyphaga</taxon>
        <taxon>Cucujiformia</taxon>
        <taxon>Coccinelloidea</taxon>
        <taxon>Coccinellidae</taxon>
        <taxon>Epilachninae</taxon>
        <taxon>Epilachnini</taxon>
        <taxon>Henosepilachna</taxon>
    </lineage>
</organism>
<keyword evidence="3" id="KW-1185">Reference proteome</keyword>